<name>A0A3S0I5G3_9DEIO</name>
<proteinExistence type="inferred from homology"/>
<dbReference type="FunFam" id="3.40.50.880:FF:000009">
    <property type="entry name" value="Imidazole glycerol phosphate synthase subunit HisH"/>
    <property type="match status" value="1"/>
</dbReference>
<dbReference type="SUPFAM" id="SSF52317">
    <property type="entry name" value="Class I glutamine amidotransferase-like"/>
    <property type="match status" value="1"/>
</dbReference>
<evidence type="ECO:0000256" key="2">
    <source>
        <dbReference type="ARBA" id="ARBA00005091"/>
    </source>
</evidence>
<feature type="domain" description="Glutamine amidotransferase" evidence="14">
    <location>
        <begin position="36"/>
        <end position="198"/>
    </location>
</feature>
<dbReference type="EC" id="4.3.2.10" evidence="12"/>
<keyword evidence="8 12" id="KW-0368">Histidine biosynthesis</keyword>
<dbReference type="PROSITE" id="PS51273">
    <property type="entry name" value="GATASE_TYPE_1"/>
    <property type="match status" value="1"/>
</dbReference>
<reference evidence="15 16" key="1">
    <citation type="submission" date="2018-12" db="EMBL/GenBank/DDBJ databases">
        <title>Deinococcus radiophilus ATCC 27603 genome sequencing and assembly.</title>
        <authorList>
            <person name="Maclea K.S."/>
            <person name="Maynard C.R."/>
        </authorList>
    </citation>
    <scope>NUCLEOTIDE SEQUENCE [LARGE SCALE GENOMIC DNA]</scope>
    <source>
        <strain evidence="15 16">ATCC 27603</strain>
    </source>
</reference>
<dbReference type="GO" id="GO:0005737">
    <property type="term" value="C:cytoplasm"/>
    <property type="evidence" value="ECO:0007669"/>
    <property type="project" value="UniProtKB-SubCell"/>
</dbReference>
<dbReference type="GO" id="GO:0000107">
    <property type="term" value="F:imidazoleglycerol-phosphate synthase activity"/>
    <property type="evidence" value="ECO:0007669"/>
    <property type="project" value="UniProtKB-UniRule"/>
</dbReference>
<evidence type="ECO:0000256" key="7">
    <source>
        <dbReference type="ARBA" id="ARBA00022962"/>
    </source>
</evidence>
<dbReference type="HAMAP" id="MF_00278">
    <property type="entry name" value="HisH"/>
    <property type="match status" value="1"/>
</dbReference>
<dbReference type="InterPro" id="IPR017926">
    <property type="entry name" value="GATASE"/>
</dbReference>
<dbReference type="Proteomes" id="UP000277766">
    <property type="component" value="Unassembled WGS sequence"/>
</dbReference>
<keyword evidence="7 12" id="KW-0315">Glutamine amidotransferase</keyword>
<accession>A0A3S0I5G3</accession>
<evidence type="ECO:0000256" key="13">
    <source>
        <dbReference type="PIRSR" id="PIRSR000495-1"/>
    </source>
</evidence>
<protein>
    <recommendedName>
        <fullName evidence="12">Imidazole glycerol phosphate synthase subunit HisH</fullName>
        <ecNumber evidence="12">4.3.2.10</ecNumber>
    </recommendedName>
    <alternativeName>
        <fullName evidence="12">IGP synthase glutaminase subunit</fullName>
        <ecNumber evidence="12">3.5.1.2</ecNumber>
    </alternativeName>
    <alternativeName>
        <fullName evidence="12">IGP synthase subunit HisH</fullName>
    </alternativeName>
    <alternativeName>
        <fullName evidence="12">ImGP synthase subunit HisH</fullName>
        <shortName evidence="12">IGPS subunit HisH</shortName>
    </alternativeName>
</protein>
<keyword evidence="6 12" id="KW-0378">Hydrolase</keyword>
<evidence type="ECO:0000256" key="4">
    <source>
        <dbReference type="ARBA" id="ARBA00022490"/>
    </source>
</evidence>
<comment type="pathway">
    <text evidence="2 12">Amino-acid biosynthesis; L-histidine biosynthesis; L-histidine from 5-phospho-alpha-D-ribose 1-diphosphate: step 5/9.</text>
</comment>
<keyword evidence="5 12" id="KW-0028">Amino-acid biosynthesis</keyword>
<evidence type="ECO:0000256" key="6">
    <source>
        <dbReference type="ARBA" id="ARBA00022801"/>
    </source>
</evidence>
<evidence type="ECO:0000256" key="8">
    <source>
        <dbReference type="ARBA" id="ARBA00023102"/>
    </source>
</evidence>
<dbReference type="InterPro" id="IPR029062">
    <property type="entry name" value="Class_I_gatase-like"/>
</dbReference>
<comment type="function">
    <text evidence="12">IGPS catalyzes the conversion of PRFAR and glutamine to IGP, AICAR and glutamate. The HisH subunit catalyzes the hydrolysis of glutamine to glutamate and ammonia as part of the synthesis of IGP and AICAR. The resulting ammonia molecule is channeled to the active site of HisF.</text>
</comment>
<feature type="active site" evidence="12 13">
    <location>
        <position position="182"/>
    </location>
</feature>
<evidence type="ECO:0000313" key="15">
    <source>
        <dbReference type="EMBL" id="RTR25286.1"/>
    </source>
</evidence>
<dbReference type="EMBL" id="RXPE01000032">
    <property type="protein sequence ID" value="RTR25286.1"/>
    <property type="molecule type" value="Genomic_DNA"/>
</dbReference>
<evidence type="ECO:0000259" key="14">
    <source>
        <dbReference type="Pfam" id="PF00117"/>
    </source>
</evidence>
<evidence type="ECO:0000256" key="9">
    <source>
        <dbReference type="ARBA" id="ARBA00023239"/>
    </source>
</evidence>
<keyword evidence="4 12" id="KW-0963">Cytoplasm</keyword>
<dbReference type="PANTHER" id="PTHR42701">
    <property type="entry name" value="IMIDAZOLE GLYCEROL PHOSPHATE SYNTHASE SUBUNIT HISH"/>
    <property type="match status" value="1"/>
</dbReference>
<dbReference type="Gene3D" id="3.40.50.880">
    <property type="match status" value="1"/>
</dbReference>
<dbReference type="InterPro" id="IPR010139">
    <property type="entry name" value="Imidazole-glycPsynth_HisH"/>
</dbReference>
<evidence type="ECO:0000256" key="10">
    <source>
        <dbReference type="ARBA" id="ARBA00047838"/>
    </source>
</evidence>
<dbReference type="OrthoDB" id="9807137at2"/>
<organism evidence="15 16">
    <name type="scientific">Deinococcus radiophilus</name>
    <dbReference type="NCBI Taxonomy" id="32062"/>
    <lineage>
        <taxon>Bacteria</taxon>
        <taxon>Thermotogati</taxon>
        <taxon>Deinococcota</taxon>
        <taxon>Deinococci</taxon>
        <taxon>Deinococcales</taxon>
        <taxon>Deinococcaceae</taxon>
        <taxon>Deinococcus</taxon>
    </lineage>
</organism>
<dbReference type="RefSeq" id="WP_126352988.1">
    <property type="nucleotide sequence ID" value="NZ_CP086381.1"/>
</dbReference>
<comment type="subcellular location">
    <subcellularLocation>
        <location evidence="1 12">Cytoplasm</location>
    </subcellularLocation>
</comment>
<dbReference type="UniPathway" id="UPA00031">
    <property type="reaction ID" value="UER00010"/>
</dbReference>
<dbReference type="PANTHER" id="PTHR42701:SF1">
    <property type="entry name" value="IMIDAZOLE GLYCEROL PHOSPHATE SYNTHASE SUBUNIT HISH"/>
    <property type="match status" value="1"/>
</dbReference>
<dbReference type="CDD" id="cd01748">
    <property type="entry name" value="GATase1_IGP_Synthase"/>
    <property type="match status" value="1"/>
</dbReference>
<feature type="active site" evidence="12 13">
    <location>
        <position position="184"/>
    </location>
</feature>
<comment type="catalytic activity">
    <reaction evidence="10 12">
        <text>5-[(5-phospho-1-deoxy-D-ribulos-1-ylimino)methylamino]-1-(5-phospho-beta-D-ribosyl)imidazole-4-carboxamide + L-glutamine = D-erythro-1-(imidazol-4-yl)glycerol 3-phosphate + 5-amino-1-(5-phospho-beta-D-ribosyl)imidazole-4-carboxamide + L-glutamate + H(+)</text>
        <dbReference type="Rhea" id="RHEA:24793"/>
        <dbReference type="ChEBI" id="CHEBI:15378"/>
        <dbReference type="ChEBI" id="CHEBI:29985"/>
        <dbReference type="ChEBI" id="CHEBI:58278"/>
        <dbReference type="ChEBI" id="CHEBI:58359"/>
        <dbReference type="ChEBI" id="CHEBI:58475"/>
        <dbReference type="ChEBI" id="CHEBI:58525"/>
        <dbReference type="EC" id="4.3.2.10"/>
    </reaction>
</comment>
<comment type="subunit">
    <text evidence="3 12">Heterodimer of HisH and HisF.</text>
</comment>
<dbReference type="GO" id="GO:0004359">
    <property type="term" value="F:glutaminase activity"/>
    <property type="evidence" value="ECO:0007669"/>
    <property type="project" value="UniProtKB-EC"/>
</dbReference>
<dbReference type="PIRSF" id="PIRSF000495">
    <property type="entry name" value="Amidotransf_hisH"/>
    <property type="match status" value="1"/>
</dbReference>
<evidence type="ECO:0000256" key="12">
    <source>
        <dbReference type="HAMAP-Rule" id="MF_00278"/>
    </source>
</evidence>
<sequence>MTDLAIVNTRCANLASVVFAFERLGVAPLVTADPTALRAAGRVLLPGVGTAGAAMRELERLGLPGVLRELTQPVLGICLGMQLLTRESEESARNGLNQPGLGVIDAPTRRMEVGGLTLPHMGWNRLEVTRPSPLLEGLDGAYVYYVHSYAVPVGAATLAQTGYGQPFSAVLGQGNFYGAQFHPERSGPAGARLLQNFLNLNPQASEAQG</sequence>
<dbReference type="GO" id="GO:0000105">
    <property type="term" value="P:L-histidine biosynthetic process"/>
    <property type="evidence" value="ECO:0007669"/>
    <property type="project" value="UniProtKB-UniRule"/>
</dbReference>
<evidence type="ECO:0000313" key="16">
    <source>
        <dbReference type="Proteomes" id="UP000277766"/>
    </source>
</evidence>
<dbReference type="GO" id="GO:0016829">
    <property type="term" value="F:lyase activity"/>
    <property type="evidence" value="ECO:0007669"/>
    <property type="project" value="UniProtKB-KW"/>
</dbReference>
<feature type="active site" description="Nucleophile" evidence="12 13">
    <location>
        <position position="78"/>
    </location>
</feature>
<evidence type="ECO:0000256" key="11">
    <source>
        <dbReference type="ARBA" id="ARBA00049534"/>
    </source>
</evidence>
<dbReference type="Pfam" id="PF00117">
    <property type="entry name" value="GATase"/>
    <property type="match status" value="1"/>
</dbReference>
<gene>
    <name evidence="12 15" type="primary">hisH</name>
    <name evidence="15" type="ORF">EJ104_11580</name>
</gene>
<keyword evidence="9 12" id="KW-0456">Lyase</keyword>
<comment type="catalytic activity">
    <reaction evidence="11 12">
        <text>L-glutamine + H2O = L-glutamate + NH4(+)</text>
        <dbReference type="Rhea" id="RHEA:15889"/>
        <dbReference type="ChEBI" id="CHEBI:15377"/>
        <dbReference type="ChEBI" id="CHEBI:28938"/>
        <dbReference type="ChEBI" id="CHEBI:29985"/>
        <dbReference type="ChEBI" id="CHEBI:58359"/>
        <dbReference type="EC" id="3.5.1.2"/>
    </reaction>
</comment>
<evidence type="ECO:0000256" key="1">
    <source>
        <dbReference type="ARBA" id="ARBA00004496"/>
    </source>
</evidence>
<evidence type="ECO:0000256" key="5">
    <source>
        <dbReference type="ARBA" id="ARBA00022605"/>
    </source>
</evidence>
<evidence type="ECO:0000256" key="3">
    <source>
        <dbReference type="ARBA" id="ARBA00011152"/>
    </source>
</evidence>
<dbReference type="EC" id="3.5.1.2" evidence="12"/>
<comment type="caution">
    <text evidence="15">The sequence shown here is derived from an EMBL/GenBank/DDBJ whole genome shotgun (WGS) entry which is preliminary data.</text>
</comment>
<dbReference type="NCBIfam" id="TIGR01855">
    <property type="entry name" value="IMP_synth_hisH"/>
    <property type="match status" value="1"/>
</dbReference>
<dbReference type="AlphaFoldDB" id="A0A3S0I5G3"/>
<keyword evidence="16" id="KW-1185">Reference proteome</keyword>